<keyword evidence="2" id="KW-0012">Acyltransferase</keyword>
<keyword evidence="4" id="KW-0687">Ribonucleoprotein</keyword>
<dbReference type="Pfam" id="PF00583">
    <property type="entry name" value="Acetyltransf_1"/>
    <property type="match status" value="1"/>
</dbReference>
<dbReference type="PANTHER" id="PTHR43877">
    <property type="entry name" value="AMINOALKYLPHOSPHONATE N-ACETYLTRANSFERASE-RELATED-RELATED"/>
    <property type="match status" value="1"/>
</dbReference>
<dbReference type="AlphaFoldDB" id="A0A1G9ITT3"/>
<dbReference type="InterPro" id="IPR000182">
    <property type="entry name" value="GNAT_dom"/>
</dbReference>
<dbReference type="Gene3D" id="3.40.630.30">
    <property type="match status" value="1"/>
</dbReference>
<protein>
    <submittedName>
        <fullName evidence="4">Ribosomal protein S18 acetylase RimI</fullName>
    </submittedName>
</protein>
<dbReference type="SUPFAM" id="SSF55729">
    <property type="entry name" value="Acyl-CoA N-acyltransferases (Nat)"/>
    <property type="match status" value="1"/>
</dbReference>
<evidence type="ECO:0000256" key="2">
    <source>
        <dbReference type="ARBA" id="ARBA00023315"/>
    </source>
</evidence>
<organism evidence="4 5">
    <name type="scientific">Siphonobacter aquaeclarae</name>
    <dbReference type="NCBI Taxonomy" id="563176"/>
    <lineage>
        <taxon>Bacteria</taxon>
        <taxon>Pseudomonadati</taxon>
        <taxon>Bacteroidota</taxon>
        <taxon>Cytophagia</taxon>
        <taxon>Cytophagales</taxon>
        <taxon>Cytophagaceae</taxon>
        <taxon>Siphonobacter</taxon>
    </lineage>
</organism>
<proteinExistence type="predicted"/>
<dbReference type="GO" id="GO:0016747">
    <property type="term" value="F:acyltransferase activity, transferring groups other than amino-acyl groups"/>
    <property type="evidence" value="ECO:0007669"/>
    <property type="project" value="InterPro"/>
</dbReference>
<evidence type="ECO:0000256" key="1">
    <source>
        <dbReference type="ARBA" id="ARBA00022679"/>
    </source>
</evidence>
<dbReference type="GO" id="GO:0005840">
    <property type="term" value="C:ribosome"/>
    <property type="evidence" value="ECO:0007669"/>
    <property type="project" value="UniProtKB-KW"/>
</dbReference>
<evidence type="ECO:0000259" key="3">
    <source>
        <dbReference type="PROSITE" id="PS51186"/>
    </source>
</evidence>
<reference evidence="4 5" key="1">
    <citation type="submission" date="2016-10" db="EMBL/GenBank/DDBJ databases">
        <authorList>
            <person name="de Groot N.N."/>
        </authorList>
    </citation>
    <scope>NUCLEOTIDE SEQUENCE [LARGE SCALE GENOMIC DNA]</scope>
    <source>
        <strain evidence="4 5">DSM 21668</strain>
    </source>
</reference>
<dbReference type="RefSeq" id="WP_093197529.1">
    <property type="nucleotide sequence ID" value="NZ_FNGS01000001.1"/>
</dbReference>
<keyword evidence="1" id="KW-0808">Transferase</keyword>
<keyword evidence="4" id="KW-0689">Ribosomal protein</keyword>
<dbReference type="Proteomes" id="UP000198901">
    <property type="component" value="Unassembled WGS sequence"/>
</dbReference>
<dbReference type="EMBL" id="FNGS01000001">
    <property type="protein sequence ID" value="SDL28343.1"/>
    <property type="molecule type" value="Genomic_DNA"/>
</dbReference>
<dbReference type="PANTHER" id="PTHR43877:SF1">
    <property type="entry name" value="ACETYLTRANSFERASE"/>
    <property type="match status" value="1"/>
</dbReference>
<sequence length="150" mass="17447">MVIRESIVEDIAQIQVVRNAVQENRLSDPGLVTDADCGEYLTERGRGWVCETGPRIVGFCIVDVKGHNIWALFVHPDYERRGIGRRLHDVMLDWYFELTSTPVWLGTAPHTRAEEFYRRAGWREIGRHGAGEIKFEMSFDDWQKRRAEVE</sequence>
<dbReference type="InterPro" id="IPR050832">
    <property type="entry name" value="Bact_Acetyltransf"/>
</dbReference>
<dbReference type="OrthoDB" id="7356080at2"/>
<keyword evidence="5" id="KW-1185">Reference proteome</keyword>
<gene>
    <name evidence="4" type="ORF">SAMN04488090_0612</name>
</gene>
<dbReference type="InterPro" id="IPR016181">
    <property type="entry name" value="Acyl_CoA_acyltransferase"/>
</dbReference>
<dbReference type="CDD" id="cd04301">
    <property type="entry name" value="NAT_SF"/>
    <property type="match status" value="1"/>
</dbReference>
<feature type="domain" description="N-acetyltransferase" evidence="3">
    <location>
        <begin position="1"/>
        <end position="142"/>
    </location>
</feature>
<name>A0A1G9ITT3_9BACT</name>
<accession>A0A1G9ITT3</accession>
<dbReference type="PROSITE" id="PS51186">
    <property type="entry name" value="GNAT"/>
    <property type="match status" value="1"/>
</dbReference>
<dbReference type="STRING" id="563176.SAMN04488090_0612"/>
<evidence type="ECO:0000313" key="4">
    <source>
        <dbReference type="EMBL" id="SDL28343.1"/>
    </source>
</evidence>
<evidence type="ECO:0000313" key="5">
    <source>
        <dbReference type="Proteomes" id="UP000198901"/>
    </source>
</evidence>